<feature type="chain" id="PRO_5024403899" description="VWFA domain-containing protein" evidence="5">
    <location>
        <begin position="27"/>
        <end position="394"/>
    </location>
</feature>
<accession>A0A5K7Z5B4</accession>
<evidence type="ECO:0000259" key="6">
    <source>
        <dbReference type="PROSITE" id="PS50234"/>
    </source>
</evidence>
<dbReference type="GO" id="GO:0005737">
    <property type="term" value="C:cytoplasm"/>
    <property type="evidence" value="ECO:0007669"/>
    <property type="project" value="TreeGrafter"/>
</dbReference>
<dbReference type="SMART" id="SM00327">
    <property type="entry name" value="VWA"/>
    <property type="match status" value="1"/>
</dbReference>
<name>A0A5K7Z5B4_9BACT</name>
<dbReference type="InterPro" id="IPR052969">
    <property type="entry name" value="Thr-specific_kinase-like"/>
</dbReference>
<dbReference type="CDD" id="cd00198">
    <property type="entry name" value="vWFA"/>
    <property type="match status" value="1"/>
</dbReference>
<evidence type="ECO:0000313" key="8">
    <source>
        <dbReference type="Proteomes" id="UP000427769"/>
    </source>
</evidence>
<evidence type="ECO:0000256" key="1">
    <source>
        <dbReference type="ARBA" id="ARBA00004613"/>
    </source>
</evidence>
<dbReference type="Pfam" id="PF25106">
    <property type="entry name" value="VWA_4"/>
    <property type="match status" value="1"/>
</dbReference>
<evidence type="ECO:0000256" key="4">
    <source>
        <dbReference type="SAM" id="Coils"/>
    </source>
</evidence>
<dbReference type="SUPFAM" id="SSF53300">
    <property type="entry name" value="vWA-like"/>
    <property type="match status" value="1"/>
</dbReference>
<dbReference type="Proteomes" id="UP000427769">
    <property type="component" value="Chromosome"/>
</dbReference>
<dbReference type="PROSITE" id="PS50234">
    <property type="entry name" value="VWFA"/>
    <property type="match status" value="1"/>
</dbReference>
<dbReference type="RefSeq" id="WP_155305760.1">
    <property type="nucleotide sequence ID" value="NZ_AP021875.1"/>
</dbReference>
<dbReference type="InterPro" id="IPR056861">
    <property type="entry name" value="HMCN1-like_VWA"/>
</dbReference>
<dbReference type="EMBL" id="AP021875">
    <property type="protein sequence ID" value="BBO76966.1"/>
    <property type="molecule type" value="Genomic_DNA"/>
</dbReference>
<dbReference type="InterPro" id="IPR002035">
    <property type="entry name" value="VWF_A"/>
</dbReference>
<evidence type="ECO:0000313" key="7">
    <source>
        <dbReference type="EMBL" id="BBO76966.1"/>
    </source>
</evidence>
<organism evidence="7 8">
    <name type="scientific">Desulfosarcina widdelii</name>
    <dbReference type="NCBI Taxonomy" id="947919"/>
    <lineage>
        <taxon>Bacteria</taxon>
        <taxon>Pseudomonadati</taxon>
        <taxon>Thermodesulfobacteriota</taxon>
        <taxon>Desulfobacteria</taxon>
        <taxon>Desulfobacterales</taxon>
        <taxon>Desulfosarcinaceae</taxon>
        <taxon>Desulfosarcina</taxon>
    </lineage>
</organism>
<dbReference type="PANTHER" id="PTHR47763:SF1">
    <property type="entry name" value="DUF659 DOMAIN-CONTAINING PROTEIN"/>
    <property type="match status" value="1"/>
</dbReference>
<keyword evidence="4" id="KW-0175">Coiled coil</keyword>
<evidence type="ECO:0000256" key="3">
    <source>
        <dbReference type="ARBA" id="ARBA00022729"/>
    </source>
</evidence>
<dbReference type="KEGG" id="dwd:DSCW_43830"/>
<keyword evidence="8" id="KW-1185">Reference proteome</keyword>
<dbReference type="AlphaFoldDB" id="A0A5K7Z5B4"/>
<reference evidence="7 8" key="1">
    <citation type="submission" date="2019-11" db="EMBL/GenBank/DDBJ databases">
        <title>Comparative genomics of hydrocarbon-degrading Desulfosarcina strains.</title>
        <authorList>
            <person name="Watanabe M."/>
            <person name="Kojima H."/>
            <person name="Fukui M."/>
        </authorList>
    </citation>
    <scope>NUCLEOTIDE SEQUENCE [LARGE SCALE GENOMIC DNA]</scope>
    <source>
        <strain evidence="7 8">PP31</strain>
    </source>
</reference>
<keyword evidence="2" id="KW-0964">Secreted</keyword>
<feature type="domain" description="VWFA" evidence="6">
    <location>
        <begin position="44"/>
        <end position="230"/>
    </location>
</feature>
<dbReference type="PANTHER" id="PTHR47763">
    <property type="entry name" value="ALPHA-PROTEIN KINASE VWKA"/>
    <property type="match status" value="1"/>
</dbReference>
<gene>
    <name evidence="7" type="ORF">DSCW_43830</name>
</gene>
<evidence type="ECO:0000256" key="5">
    <source>
        <dbReference type="SAM" id="SignalP"/>
    </source>
</evidence>
<dbReference type="OrthoDB" id="9801841at2"/>
<feature type="signal peptide" evidence="5">
    <location>
        <begin position="1"/>
        <end position="26"/>
    </location>
</feature>
<comment type="subcellular location">
    <subcellularLocation>
        <location evidence="1">Secreted</location>
    </subcellularLocation>
</comment>
<dbReference type="Gene3D" id="3.40.50.410">
    <property type="entry name" value="von Willebrand factor, type A domain"/>
    <property type="match status" value="1"/>
</dbReference>
<proteinExistence type="predicted"/>
<dbReference type="InterPro" id="IPR036465">
    <property type="entry name" value="vWFA_dom_sf"/>
</dbReference>
<protein>
    <recommendedName>
        <fullName evidence="6">VWFA domain-containing protein</fullName>
    </recommendedName>
</protein>
<keyword evidence="3 5" id="KW-0732">Signal</keyword>
<feature type="coiled-coil region" evidence="4">
    <location>
        <begin position="329"/>
        <end position="356"/>
    </location>
</feature>
<sequence>MRNNRFAINTVVGIVLSLFTFNGVQAAATPETEAVIHSERPAVEVMFVLDTTSSMTGLIAAAKDKIWSIANTLASADPAPEIRMGLVGYRDRGDVYVTVYTPLSSDLDAVYAQLMQFEAVGGGDAPESVNQALAEAVNRPQWSRGDAVYRVIFLVGDAPPKMNYQDDVKYPLSCTKAARKGIVINTIQCGNMSGTRSVWQEIAQRGEGRYFQVAQSGSAVLYDTPYDEPIARLSRTLDDTRIYYGDAAHHEEMESRKETADAIYSEASPAAVAKRTIFNSKSAGAKNFYGSQELVQAVESGEKKLAEIPKEQLPAKLQSMSDKELAAHIAKRGEERKALQAQIDDLAKKRQDYIQAKVVAEKDKGAGSLDSKIYECIQAQAAPKGLQYTEGPAY</sequence>
<evidence type="ECO:0000256" key="2">
    <source>
        <dbReference type="ARBA" id="ARBA00022525"/>
    </source>
</evidence>
<dbReference type="GO" id="GO:0004674">
    <property type="term" value="F:protein serine/threonine kinase activity"/>
    <property type="evidence" value="ECO:0007669"/>
    <property type="project" value="TreeGrafter"/>
</dbReference>